<sequence length="66" mass="7092">ATQDLVGTALGQVSESALVKRQNFRSLVQKTFQPVETPVENDSPVGSTTALSVAIMENVDSVCKWL</sequence>
<reference evidence="1" key="1">
    <citation type="submission" date="2014-12" db="EMBL/GenBank/DDBJ databases">
        <title>Insight into the proteome of Arion vulgaris.</title>
        <authorList>
            <person name="Aradska J."/>
            <person name="Bulat T."/>
            <person name="Smidak R."/>
            <person name="Sarate P."/>
            <person name="Gangsoo J."/>
            <person name="Sialana F."/>
            <person name="Bilban M."/>
            <person name="Lubec G."/>
        </authorList>
    </citation>
    <scope>NUCLEOTIDE SEQUENCE</scope>
    <source>
        <tissue evidence="1">Skin</tissue>
    </source>
</reference>
<dbReference type="EMBL" id="HACG01004839">
    <property type="protein sequence ID" value="CEK51704.1"/>
    <property type="molecule type" value="Transcribed_RNA"/>
</dbReference>
<organism evidence="1">
    <name type="scientific">Arion vulgaris</name>
    <dbReference type="NCBI Taxonomy" id="1028688"/>
    <lineage>
        <taxon>Eukaryota</taxon>
        <taxon>Metazoa</taxon>
        <taxon>Spiralia</taxon>
        <taxon>Lophotrochozoa</taxon>
        <taxon>Mollusca</taxon>
        <taxon>Gastropoda</taxon>
        <taxon>Heterobranchia</taxon>
        <taxon>Euthyneura</taxon>
        <taxon>Panpulmonata</taxon>
        <taxon>Eupulmonata</taxon>
        <taxon>Stylommatophora</taxon>
        <taxon>Helicina</taxon>
        <taxon>Arionoidea</taxon>
        <taxon>Arionidae</taxon>
        <taxon>Arion</taxon>
    </lineage>
</organism>
<evidence type="ECO:0000313" key="1">
    <source>
        <dbReference type="EMBL" id="CEK51704.1"/>
    </source>
</evidence>
<accession>A0A0B6Y6B3</accession>
<feature type="non-terminal residue" evidence="1">
    <location>
        <position position="1"/>
    </location>
</feature>
<proteinExistence type="predicted"/>
<protein>
    <submittedName>
        <fullName evidence="1">Uncharacterized protein</fullName>
    </submittedName>
</protein>
<dbReference type="AlphaFoldDB" id="A0A0B6Y6B3"/>
<name>A0A0B6Y6B3_9EUPU</name>
<gene>
    <name evidence="1" type="primary">ORF14155</name>
</gene>